<dbReference type="PRINTS" id="PR00987">
    <property type="entry name" value="TRNASYNTHGLU"/>
</dbReference>
<dbReference type="Pfam" id="PF00749">
    <property type="entry name" value="tRNA-synt_1c"/>
    <property type="match status" value="1"/>
</dbReference>
<keyword evidence="1 7" id="KW-0436">Ligase</keyword>
<dbReference type="InterPro" id="IPR049940">
    <property type="entry name" value="GluQ/Sye"/>
</dbReference>
<evidence type="ECO:0000256" key="4">
    <source>
        <dbReference type="ARBA" id="ARBA00022833"/>
    </source>
</evidence>
<evidence type="ECO:0000256" key="2">
    <source>
        <dbReference type="ARBA" id="ARBA00022723"/>
    </source>
</evidence>
<gene>
    <name evidence="9" type="ORF">FHR20_003066</name>
</gene>
<organism evidence="9 10">
    <name type="scientific">Sphingomonas leidyi</name>
    <dbReference type="NCBI Taxonomy" id="68569"/>
    <lineage>
        <taxon>Bacteria</taxon>
        <taxon>Pseudomonadati</taxon>
        <taxon>Pseudomonadota</taxon>
        <taxon>Alphaproteobacteria</taxon>
        <taxon>Sphingomonadales</taxon>
        <taxon>Sphingomonadaceae</taxon>
        <taxon>Sphingomonas</taxon>
    </lineage>
</organism>
<comment type="similarity">
    <text evidence="7">Belongs to the class-I aminoacyl-tRNA synthetase family.</text>
</comment>
<dbReference type="GO" id="GO:0004818">
    <property type="term" value="F:glutamate-tRNA ligase activity"/>
    <property type="evidence" value="ECO:0007669"/>
    <property type="project" value="TreeGrafter"/>
</dbReference>
<dbReference type="GO" id="GO:0006424">
    <property type="term" value="P:glutamyl-tRNA aminoacylation"/>
    <property type="evidence" value="ECO:0007669"/>
    <property type="project" value="TreeGrafter"/>
</dbReference>
<evidence type="ECO:0000256" key="6">
    <source>
        <dbReference type="ARBA" id="ARBA00023146"/>
    </source>
</evidence>
<dbReference type="RefSeq" id="WP_167300390.1">
    <property type="nucleotide sequence ID" value="NZ_JAASQV010000002.1"/>
</dbReference>
<dbReference type="Gene3D" id="3.40.50.620">
    <property type="entry name" value="HUPs"/>
    <property type="match status" value="1"/>
</dbReference>
<dbReference type="InterPro" id="IPR000924">
    <property type="entry name" value="Glu/Gln-tRNA-synth"/>
</dbReference>
<evidence type="ECO:0000259" key="8">
    <source>
        <dbReference type="Pfam" id="PF00749"/>
    </source>
</evidence>
<dbReference type="AlphaFoldDB" id="A0A7X5ZWS7"/>
<keyword evidence="7" id="KW-0648">Protein biosynthesis</keyword>
<name>A0A7X5ZWS7_9SPHN</name>
<sequence>MVIHTRFAPSPTGRLHLGHAWSAIQAHDHARAHGGRFTLRIEDIDGTRSRPAHVEAILRDLEWLGLGWDGAVTWQSRRLHLYEAALGRLRGQGLLYPCFCTRADIAASASAPHGPEGALYPGTCRGLEAPDLRRPHCWRLDMARALQCLPQHAGGETELCWRDAHAGCVRADPAAAGDVVLARKDAPASYHLAVTVDDAAQGITDVVRGVDLFAATHVHRLLQALLGLPTPEYRHHPLLAGPDGTRLAKRHGAPSLEAMRLAGEDGRALAERLRAGQLPVGIAATGA</sequence>
<reference evidence="9 10" key="1">
    <citation type="submission" date="2020-03" db="EMBL/GenBank/DDBJ databases">
        <title>Genomic Encyclopedia of Type Strains, Phase IV (KMG-IV): sequencing the most valuable type-strain genomes for metagenomic binning, comparative biology and taxonomic classification.</title>
        <authorList>
            <person name="Goeker M."/>
        </authorList>
    </citation>
    <scope>NUCLEOTIDE SEQUENCE [LARGE SCALE GENOMIC DNA]</scope>
    <source>
        <strain evidence="9 10">DSM 4733</strain>
    </source>
</reference>
<protein>
    <submittedName>
        <fullName evidence="9">Glutamyl-Q tRNA(Asp) synthetase</fullName>
        <ecNumber evidence="9">6.1.1.-</ecNumber>
    </submittedName>
</protein>
<dbReference type="Proteomes" id="UP000564677">
    <property type="component" value="Unassembled WGS sequence"/>
</dbReference>
<keyword evidence="5 7" id="KW-0067">ATP-binding</keyword>
<dbReference type="EMBL" id="JAASQV010000002">
    <property type="protein sequence ID" value="NIJ66104.1"/>
    <property type="molecule type" value="Genomic_DNA"/>
</dbReference>
<dbReference type="PROSITE" id="PS00178">
    <property type="entry name" value="AA_TRNA_LIGASE_I"/>
    <property type="match status" value="1"/>
</dbReference>
<keyword evidence="3 7" id="KW-0547">Nucleotide-binding</keyword>
<feature type="domain" description="Glutamyl/glutaminyl-tRNA synthetase class Ib catalytic" evidence="8">
    <location>
        <begin position="3"/>
        <end position="265"/>
    </location>
</feature>
<dbReference type="GO" id="GO:0005829">
    <property type="term" value="C:cytosol"/>
    <property type="evidence" value="ECO:0007669"/>
    <property type="project" value="TreeGrafter"/>
</dbReference>
<evidence type="ECO:0000256" key="1">
    <source>
        <dbReference type="ARBA" id="ARBA00022598"/>
    </source>
</evidence>
<dbReference type="SUPFAM" id="SSF52374">
    <property type="entry name" value="Nucleotidylyl transferase"/>
    <property type="match status" value="1"/>
</dbReference>
<comment type="caution">
    <text evidence="9">The sequence shown here is derived from an EMBL/GenBank/DDBJ whole genome shotgun (WGS) entry which is preliminary data.</text>
</comment>
<dbReference type="GO" id="GO:0005524">
    <property type="term" value="F:ATP binding"/>
    <property type="evidence" value="ECO:0007669"/>
    <property type="project" value="UniProtKB-KW"/>
</dbReference>
<evidence type="ECO:0000256" key="3">
    <source>
        <dbReference type="ARBA" id="ARBA00022741"/>
    </source>
</evidence>
<evidence type="ECO:0000256" key="5">
    <source>
        <dbReference type="ARBA" id="ARBA00022840"/>
    </source>
</evidence>
<dbReference type="InterPro" id="IPR001412">
    <property type="entry name" value="aa-tRNA-synth_I_CS"/>
</dbReference>
<dbReference type="InterPro" id="IPR014729">
    <property type="entry name" value="Rossmann-like_a/b/a_fold"/>
</dbReference>
<evidence type="ECO:0000313" key="10">
    <source>
        <dbReference type="Proteomes" id="UP000564677"/>
    </source>
</evidence>
<dbReference type="EC" id="6.1.1.-" evidence="9"/>
<keyword evidence="4" id="KW-0862">Zinc</keyword>
<evidence type="ECO:0000256" key="7">
    <source>
        <dbReference type="RuleBase" id="RU363037"/>
    </source>
</evidence>
<accession>A0A7X5ZWS7</accession>
<keyword evidence="2" id="KW-0479">Metal-binding</keyword>
<keyword evidence="6 7" id="KW-0030">Aminoacyl-tRNA synthetase</keyword>
<dbReference type="PANTHER" id="PTHR43311">
    <property type="entry name" value="GLUTAMATE--TRNA LIGASE"/>
    <property type="match status" value="1"/>
</dbReference>
<dbReference type="NCBIfam" id="NF004315">
    <property type="entry name" value="PRK05710.1-4"/>
    <property type="match status" value="1"/>
</dbReference>
<keyword evidence="10" id="KW-1185">Reference proteome</keyword>
<evidence type="ECO:0000313" key="9">
    <source>
        <dbReference type="EMBL" id="NIJ66104.1"/>
    </source>
</evidence>
<proteinExistence type="inferred from homology"/>
<dbReference type="PANTHER" id="PTHR43311:SF1">
    <property type="entry name" value="GLUTAMYL-Q TRNA(ASP) SYNTHETASE"/>
    <property type="match status" value="1"/>
</dbReference>
<dbReference type="InterPro" id="IPR020058">
    <property type="entry name" value="Glu/Gln-tRNA-synth_Ib_cat-dom"/>
</dbReference>